<evidence type="ECO:0000259" key="1">
    <source>
        <dbReference type="PROSITE" id="PS51352"/>
    </source>
</evidence>
<keyword evidence="3" id="KW-1185">Reference proteome</keyword>
<reference evidence="2" key="1">
    <citation type="journal article" date="2022" name="bioRxiv">
        <title>Thiovibrio frasassiensisgen. nov., sp. nov., an autotrophic, elemental sulfur disproportionating bacterium isolated from sulfidic karst sediment, and proposal of Thiovibrionaceae fam. nov.</title>
        <authorList>
            <person name="Aronson H."/>
            <person name="Thomas C."/>
            <person name="Bhattacharyya M."/>
            <person name="Eckstein S."/>
            <person name="Jensen S."/>
            <person name="Barco R."/>
            <person name="Macalady J."/>
            <person name="Amend J."/>
        </authorList>
    </citation>
    <scope>NUCLEOTIDE SEQUENCE</scope>
    <source>
        <strain evidence="2">RS19-109</strain>
    </source>
</reference>
<evidence type="ECO:0000313" key="2">
    <source>
        <dbReference type="EMBL" id="MDG4476333.1"/>
    </source>
</evidence>
<name>A0A9X4RMM3_9BACT</name>
<accession>A0A9X4RMM3</accession>
<dbReference type="PANTHER" id="PTHR45663:SF11">
    <property type="entry name" value="GEO12009P1"/>
    <property type="match status" value="1"/>
</dbReference>
<dbReference type="GO" id="GO:0015035">
    <property type="term" value="F:protein-disulfide reductase activity"/>
    <property type="evidence" value="ECO:0007669"/>
    <property type="project" value="TreeGrafter"/>
</dbReference>
<gene>
    <name evidence="2" type="ORF">OLX77_09205</name>
</gene>
<dbReference type="GO" id="GO:0005737">
    <property type="term" value="C:cytoplasm"/>
    <property type="evidence" value="ECO:0007669"/>
    <property type="project" value="TreeGrafter"/>
</dbReference>
<dbReference type="Pfam" id="PF00085">
    <property type="entry name" value="Thioredoxin"/>
    <property type="match status" value="1"/>
</dbReference>
<sequence length="132" mass="14342">MMASKQHRKPRCGKCQTPLPMAAYATPVELTDQEAAQVIAEADLPMLLDFYSPSCGPCRMLAPVIEKLAQQFFGRAIIAKIDTSTNHLSAGRYGIRGVPTLLFLKNGQVVDQIVGALPEGALIAKLDNFLRT</sequence>
<organism evidence="2 3">
    <name type="scientific">Thiovibrio frasassiensis</name>
    <dbReference type="NCBI Taxonomy" id="2984131"/>
    <lineage>
        <taxon>Bacteria</taxon>
        <taxon>Pseudomonadati</taxon>
        <taxon>Thermodesulfobacteriota</taxon>
        <taxon>Desulfobulbia</taxon>
        <taxon>Desulfobulbales</taxon>
        <taxon>Thiovibrionaceae</taxon>
        <taxon>Thiovibrio</taxon>
    </lineage>
</organism>
<comment type="caution">
    <text evidence="2">The sequence shown here is derived from an EMBL/GenBank/DDBJ whole genome shotgun (WGS) entry which is preliminary data.</text>
</comment>
<proteinExistence type="predicted"/>
<dbReference type="PANTHER" id="PTHR45663">
    <property type="entry name" value="GEO12009P1"/>
    <property type="match status" value="1"/>
</dbReference>
<dbReference type="InterPro" id="IPR013766">
    <property type="entry name" value="Thioredoxin_domain"/>
</dbReference>
<evidence type="ECO:0000313" key="3">
    <source>
        <dbReference type="Proteomes" id="UP001154240"/>
    </source>
</evidence>
<reference evidence="2" key="2">
    <citation type="submission" date="2022-10" db="EMBL/GenBank/DDBJ databases">
        <authorList>
            <person name="Aronson H.S."/>
        </authorList>
    </citation>
    <scope>NUCLEOTIDE SEQUENCE</scope>
    <source>
        <strain evidence="2">RS19-109</strain>
    </source>
</reference>
<dbReference type="Proteomes" id="UP001154240">
    <property type="component" value="Unassembled WGS sequence"/>
</dbReference>
<dbReference type="CDD" id="cd02947">
    <property type="entry name" value="TRX_family"/>
    <property type="match status" value="1"/>
</dbReference>
<feature type="domain" description="Thioredoxin" evidence="1">
    <location>
        <begin position="19"/>
        <end position="131"/>
    </location>
</feature>
<protein>
    <submittedName>
        <fullName evidence="2">Thioredoxin domain-containing protein</fullName>
    </submittedName>
</protein>
<dbReference type="PROSITE" id="PS51352">
    <property type="entry name" value="THIOREDOXIN_2"/>
    <property type="match status" value="1"/>
</dbReference>
<dbReference type="Gene3D" id="3.40.30.10">
    <property type="entry name" value="Glutaredoxin"/>
    <property type="match status" value="1"/>
</dbReference>
<dbReference type="AlphaFoldDB" id="A0A9X4RMM3"/>
<dbReference type="RefSeq" id="WP_307633301.1">
    <property type="nucleotide sequence ID" value="NZ_JAPHEH010000001.1"/>
</dbReference>
<dbReference type="EMBL" id="JAPHEH010000001">
    <property type="protein sequence ID" value="MDG4476333.1"/>
    <property type="molecule type" value="Genomic_DNA"/>
</dbReference>
<dbReference type="SUPFAM" id="SSF52833">
    <property type="entry name" value="Thioredoxin-like"/>
    <property type="match status" value="1"/>
</dbReference>
<dbReference type="InterPro" id="IPR036249">
    <property type="entry name" value="Thioredoxin-like_sf"/>
</dbReference>